<dbReference type="EMBL" id="RWIU01000001">
    <property type="protein sequence ID" value="RSK46104.1"/>
    <property type="molecule type" value="Genomic_DNA"/>
</dbReference>
<dbReference type="Proteomes" id="UP000270291">
    <property type="component" value="Unassembled WGS sequence"/>
</dbReference>
<dbReference type="AlphaFoldDB" id="A0A3R9PU69"/>
<name>A0A3R9PU69_9BACT</name>
<gene>
    <name evidence="1" type="ORF">EI293_02740</name>
</gene>
<dbReference type="RefSeq" id="WP_125435442.1">
    <property type="nucleotide sequence ID" value="NZ_RWIU01000001.1"/>
</dbReference>
<sequence length="90" mass="9510">MYNTTLDASNVQTDGAYFAPASSQQLKFNGRTATGASGSTFNVEFVDTSDGSTSYLSLNDDYKGDGIAFVRANGTTYYGSFPQSDASITC</sequence>
<proteinExistence type="predicted"/>
<reference evidence="1 2" key="1">
    <citation type="submission" date="2018-12" db="EMBL/GenBank/DDBJ databases">
        <authorList>
            <person name="Feng G."/>
            <person name="Zhu H."/>
        </authorList>
    </citation>
    <scope>NUCLEOTIDE SEQUENCE [LARGE SCALE GENOMIC DNA]</scope>
    <source>
        <strain evidence="1 2">LMG 26000</strain>
    </source>
</reference>
<evidence type="ECO:0000313" key="2">
    <source>
        <dbReference type="Proteomes" id="UP000270291"/>
    </source>
</evidence>
<accession>A0A3R9PU69</accession>
<protein>
    <submittedName>
        <fullName evidence="1">Uncharacterized protein</fullName>
    </submittedName>
</protein>
<evidence type="ECO:0000313" key="1">
    <source>
        <dbReference type="EMBL" id="RSK46104.1"/>
    </source>
</evidence>
<comment type="caution">
    <text evidence="1">The sequence shown here is derived from an EMBL/GenBank/DDBJ whole genome shotgun (WGS) entry which is preliminary data.</text>
</comment>
<organism evidence="1 2">
    <name type="scientific">Hymenobacter perfusus</name>
    <dbReference type="NCBI Taxonomy" id="1236770"/>
    <lineage>
        <taxon>Bacteria</taxon>
        <taxon>Pseudomonadati</taxon>
        <taxon>Bacteroidota</taxon>
        <taxon>Cytophagia</taxon>
        <taxon>Cytophagales</taxon>
        <taxon>Hymenobacteraceae</taxon>
        <taxon>Hymenobacter</taxon>
    </lineage>
</organism>
<keyword evidence="2" id="KW-1185">Reference proteome</keyword>